<dbReference type="PANTHER" id="PTHR22772">
    <property type="entry name" value="NOVEL ZZ TYPE ZINC FINGER DOMAIN CONTAINING PROTEIN"/>
    <property type="match status" value="1"/>
</dbReference>
<reference evidence="7 8" key="1">
    <citation type="submission" date="2022-12" db="EMBL/GenBank/DDBJ databases">
        <title>Chromosome-level genome of Tegillarca granosa.</title>
        <authorList>
            <person name="Kim J."/>
        </authorList>
    </citation>
    <scope>NUCLEOTIDE SEQUENCE [LARGE SCALE GENOMIC DNA]</scope>
    <source>
        <strain evidence="7">Teg-2019</strain>
        <tissue evidence="7">Adductor muscle</tissue>
    </source>
</reference>
<dbReference type="SUPFAM" id="SSF57850">
    <property type="entry name" value="RING/U-box"/>
    <property type="match status" value="2"/>
</dbReference>
<keyword evidence="1" id="KW-0479">Metal-binding</keyword>
<dbReference type="PROSITE" id="PS50135">
    <property type="entry name" value="ZF_ZZ_2"/>
    <property type="match status" value="2"/>
</dbReference>
<feature type="compositionally biased region" description="Basic and acidic residues" evidence="5">
    <location>
        <begin position="1450"/>
        <end position="1460"/>
    </location>
</feature>
<evidence type="ECO:0000313" key="8">
    <source>
        <dbReference type="Proteomes" id="UP001217089"/>
    </source>
</evidence>
<dbReference type="Pfam" id="PF00569">
    <property type="entry name" value="ZZ"/>
    <property type="match status" value="2"/>
</dbReference>
<feature type="domain" description="ZZ-type" evidence="6">
    <location>
        <begin position="903"/>
        <end position="959"/>
    </location>
</feature>
<dbReference type="PANTHER" id="PTHR22772:SF4">
    <property type="entry name" value="ZINC FINGER ZZ-TYPE AND EF-HAND DOMAIN-CONTAINING PROTEIN 1"/>
    <property type="match status" value="1"/>
</dbReference>
<feature type="compositionally biased region" description="Low complexity" evidence="5">
    <location>
        <begin position="1462"/>
        <end position="1482"/>
    </location>
</feature>
<protein>
    <recommendedName>
        <fullName evidence="6">ZZ-type domain-containing protein</fullName>
    </recommendedName>
</protein>
<keyword evidence="3" id="KW-0862">Zinc</keyword>
<dbReference type="PROSITE" id="PS01357">
    <property type="entry name" value="ZF_ZZ_1"/>
    <property type="match status" value="1"/>
</dbReference>
<evidence type="ECO:0000256" key="5">
    <source>
        <dbReference type="SAM" id="MobiDB-lite"/>
    </source>
</evidence>
<gene>
    <name evidence="7" type="ORF">KUTeg_004452</name>
</gene>
<feature type="region of interest" description="Disordered" evidence="5">
    <location>
        <begin position="1450"/>
        <end position="1483"/>
    </location>
</feature>
<evidence type="ECO:0000256" key="2">
    <source>
        <dbReference type="ARBA" id="ARBA00022771"/>
    </source>
</evidence>
<keyword evidence="8" id="KW-1185">Reference proteome</keyword>
<evidence type="ECO:0000313" key="7">
    <source>
        <dbReference type="EMBL" id="KAJ8319361.1"/>
    </source>
</evidence>
<dbReference type="Proteomes" id="UP001217089">
    <property type="component" value="Unassembled WGS sequence"/>
</dbReference>
<evidence type="ECO:0000256" key="1">
    <source>
        <dbReference type="ARBA" id="ARBA00022723"/>
    </source>
</evidence>
<dbReference type="EMBL" id="JARBDR010000214">
    <property type="protein sequence ID" value="KAJ8319361.1"/>
    <property type="molecule type" value="Genomic_DNA"/>
</dbReference>
<dbReference type="InterPro" id="IPR035914">
    <property type="entry name" value="Sperma_CUB_dom_sf"/>
</dbReference>
<proteinExistence type="predicted"/>
<sequence>MTLHDACFIYREDEKWQSCATLTQQLLYCLLPVLSTQTGEKKTAAEELFQHLCKTIDDPNTGEESKCNKLCKQLIIDGAAVFFPDKEARRKQLFNMMQNVEKLSTAPSVMLVFQSLCQFFSSVDPSGLLDLPKLPDENFNIKPVLEIMETMISVTFHEFTQTVNTGQNHEQVTHLLKLVSSLQTSLLAWCWAQMSPDDNVQNPSVNETAKMKGEEITTQYAMFVAGKASEACCLLLNQDVQVLTKIIENSEMSFLGSIVRQLIFILTYLCDFCCSTSRVQLLQNFQPLCENLQTLSIRLPQIFPSISSDHWANVQTDDIVLRTWEVESLHSYENNLHVTQVYNCPGAQKFVVDFDARCETERRYDYLVFTDSKGLQMKFDQRVGSPKWPKQVIFSGPNLHFLFHSDSSNTEWGYKFKVTARGSPDIPLSWPFDLQLSLTKMLGRLCGATLNANPHIVRDTLLGAEEVADQDMLRSELWTTLFRGGYMIGKLQRSLSGKYAAEESTIVLEFLWEIVNKKEGSAHRLLERCKEQVKGMKVGGDNIDAAITAVFTALIWHTQQLREEITKYVLAESEPPLVDALTQAYTTAESLRMPLISMRQKISAEEDKTKGEDVDDPATICRDKALYLLKFAGLTKVQLRNEIRSKSMKQWKKLSNRKSDRQFKYDGSDKYPSFRLVLEFVQDPAWTSERVNRMLQERTKHGKAVSDVYTFSSEFIRITQCIETKMPFQIPIVLFLQELLSYQDGFAKHYAEGLDGCGLDQESKVRQGYYLLTRRLVEPFHKMHRHQLDKRVVPAYEYIQACLLHMLDMVLFFQPYDLSFIADIKLPDLFLMIAKETVKMRDCTLGQQEDEQELTEYEQCMKWFDECSNGFEKWYDNNKKDDGSKQEKKAIQMFVARFCDLLDVEISCDGCGVTLPGRRYRCLQCVDMDLCATCYAGGVKPEGEHTDKHDIVHLVFKCNKCQAFIVGMRIHCNECEDFDLCLGCHTKGSFPSGHLATHDITQFPMVKLKTSQDSDSLIQAYIHQHVWLMFTVLALSMGDIIQTSNSHNLIDTDYIKLAAQLQSQCIVAVTYCLQQVPDDAEDSSKEMLQKGERAIETRQEEAFAIHSQERIMGLLGAMIPQDYKTSLTSVTYNFTTEEFIQLLFKIARGKSGHEVNTRHLAMGLLGPLLTKCQNKVVDQALVNKKPEDTIPEGGDGMRTVEYLFSFGADCLEKCGLEWSCSVARILQNLYHSNNWKPVIHGHLTSCVQSLSQNPDLPSIFALFVMAGFPEVLTIGTLVLYSHIGVEQKTGVVLKHFPDKHQTLVVDVDTRKRYTVQDRYVDCVSMTMEIWDMDYITVFINTVQDIVGKIKTEEEITVETVWVLSLSLKVLNNTLKSMSDGCPVNELFESSFIQCLVYIASKGTGFSQQWMLKDLEVLSLMLYTNEGSSTSFKKGKQMSYSEQLAAALEKQTKAKESKDSDDNFSFSSSSSSSSSSSLSGGDLSSDDDNLVDINVVFEDLDEKTKVMFETLRSDLKVPLDVLRAIYDMNDKNPDDVVKAVIENLESSPQSAKDDIKRLSQKWVSIVQAKSPEAAIATAVSDKVIDTGIHYHPNIKQTSRVIEKATEEEAVDVQKLIQTPDNDMEDDIIKQQRSKSAELLKRELEKHGKSGSRDYLIKVNTAMSVLYARQVLISLFGHWPETGHLINADLLGCKEVQQIPCVLDLLNKTESRDGFQKVVEKVIQHCETDSLVPIASTAGQFMEEVTLSAITKESKHNITTECEISEKIQLPGASFLRISFDNRCSLEDDEGMLRFSTTQDMKQDFHEFTGQSPWSSFQLPGDTLYYKYSAGYNSSYSKWGYKFTISAGTRDSFETGYAILNKVLASNLALCLPLSDLWQILVYVATKQTGTQRLKAIQLLLKLLITQHRTASSQKLTLDLSLLKPLWQLYNNLTKQETDNTTILPPVVRALTELFLQVENVAMEWNVLTEYLLAMQDVDEIRKGIMNVAAVSIMIGYKNSATELVSLVKKKKDATKS</sequence>
<evidence type="ECO:0000259" key="6">
    <source>
        <dbReference type="PROSITE" id="PS50135"/>
    </source>
</evidence>
<evidence type="ECO:0000256" key="3">
    <source>
        <dbReference type="ARBA" id="ARBA00022833"/>
    </source>
</evidence>
<dbReference type="CDD" id="cd02249">
    <property type="entry name" value="ZZ"/>
    <property type="match status" value="1"/>
</dbReference>
<accession>A0ABQ9FT66</accession>
<comment type="caution">
    <text evidence="7">The sequence shown here is derived from an EMBL/GenBank/DDBJ whole genome shotgun (WGS) entry which is preliminary data.</text>
</comment>
<organism evidence="7 8">
    <name type="scientific">Tegillarca granosa</name>
    <name type="common">Malaysian cockle</name>
    <name type="synonym">Anadara granosa</name>
    <dbReference type="NCBI Taxonomy" id="220873"/>
    <lineage>
        <taxon>Eukaryota</taxon>
        <taxon>Metazoa</taxon>
        <taxon>Spiralia</taxon>
        <taxon>Lophotrochozoa</taxon>
        <taxon>Mollusca</taxon>
        <taxon>Bivalvia</taxon>
        <taxon>Autobranchia</taxon>
        <taxon>Pteriomorphia</taxon>
        <taxon>Arcoida</taxon>
        <taxon>Arcoidea</taxon>
        <taxon>Arcidae</taxon>
        <taxon>Tegillarca</taxon>
    </lineage>
</organism>
<dbReference type="SMART" id="SM00291">
    <property type="entry name" value="ZnF_ZZ"/>
    <property type="match status" value="2"/>
</dbReference>
<dbReference type="InterPro" id="IPR000433">
    <property type="entry name" value="Znf_ZZ"/>
</dbReference>
<dbReference type="InterPro" id="IPR043145">
    <property type="entry name" value="Znf_ZZ_sf"/>
</dbReference>
<dbReference type="Gene3D" id="3.30.60.90">
    <property type="match status" value="2"/>
</dbReference>
<evidence type="ECO:0000256" key="4">
    <source>
        <dbReference type="PROSITE-ProRule" id="PRU00228"/>
    </source>
</evidence>
<dbReference type="Gene3D" id="2.60.120.290">
    <property type="entry name" value="Spermadhesin, CUB domain"/>
    <property type="match status" value="1"/>
</dbReference>
<feature type="domain" description="ZZ-type" evidence="6">
    <location>
        <begin position="953"/>
        <end position="1008"/>
    </location>
</feature>
<keyword evidence="2 4" id="KW-0863">Zinc-finger</keyword>
<dbReference type="SUPFAM" id="SSF49854">
    <property type="entry name" value="Spermadhesin, CUB domain"/>
    <property type="match status" value="1"/>
</dbReference>
<dbReference type="InterPro" id="IPR040099">
    <property type="entry name" value="ZZEF1"/>
</dbReference>
<name>A0ABQ9FT66_TEGGR</name>